<protein>
    <submittedName>
        <fullName evidence="1">Uncharacterized protein</fullName>
    </submittedName>
</protein>
<organism evidence="1 2">
    <name type="scientific">Cichorium intybus</name>
    <name type="common">Chicory</name>
    <dbReference type="NCBI Taxonomy" id="13427"/>
    <lineage>
        <taxon>Eukaryota</taxon>
        <taxon>Viridiplantae</taxon>
        <taxon>Streptophyta</taxon>
        <taxon>Embryophyta</taxon>
        <taxon>Tracheophyta</taxon>
        <taxon>Spermatophyta</taxon>
        <taxon>Magnoliopsida</taxon>
        <taxon>eudicotyledons</taxon>
        <taxon>Gunneridae</taxon>
        <taxon>Pentapetalae</taxon>
        <taxon>asterids</taxon>
        <taxon>campanulids</taxon>
        <taxon>Asterales</taxon>
        <taxon>Asteraceae</taxon>
        <taxon>Cichorioideae</taxon>
        <taxon>Cichorieae</taxon>
        <taxon>Cichoriinae</taxon>
        <taxon>Cichorium</taxon>
    </lineage>
</organism>
<reference evidence="2" key="1">
    <citation type="journal article" date="2022" name="Mol. Ecol. Resour.">
        <title>The genomes of chicory, endive, great burdock and yacon provide insights into Asteraceae palaeo-polyploidization history and plant inulin production.</title>
        <authorList>
            <person name="Fan W."/>
            <person name="Wang S."/>
            <person name="Wang H."/>
            <person name="Wang A."/>
            <person name="Jiang F."/>
            <person name="Liu H."/>
            <person name="Zhao H."/>
            <person name="Xu D."/>
            <person name="Zhang Y."/>
        </authorList>
    </citation>
    <scope>NUCLEOTIDE SEQUENCE [LARGE SCALE GENOMIC DNA]</scope>
    <source>
        <strain evidence="2">cv. Punajuju</strain>
    </source>
</reference>
<name>A0ACB9GA09_CICIN</name>
<proteinExistence type="predicted"/>
<reference evidence="1 2" key="2">
    <citation type="journal article" date="2022" name="Mol. Ecol. Resour.">
        <title>The genomes of chicory, endive, great burdock and yacon provide insights into Asteraceae paleo-polyploidization history and plant inulin production.</title>
        <authorList>
            <person name="Fan W."/>
            <person name="Wang S."/>
            <person name="Wang H."/>
            <person name="Wang A."/>
            <person name="Jiang F."/>
            <person name="Liu H."/>
            <person name="Zhao H."/>
            <person name="Xu D."/>
            <person name="Zhang Y."/>
        </authorList>
    </citation>
    <scope>NUCLEOTIDE SEQUENCE [LARGE SCALE GENOMIC DNA]</scope>
    <source>
        <strain evidence="2">cv. Punajuju</strain>
        <tissue evidence="1">Leaves</tissue>
    </source>
</reference>
<accession>A0ACB9GA09</accession>
<evidence type="ECO:0000313" key="2">
    <source>
        <dbReference type="Proteomes" id="UP001055811"/>
    </source>
</evidence>
<dbReference type="EMBL" id="CM042010">
    <property type="protein sequence ID" value="KAI3780308.1"/>
    <property type="molecule type" value="Genomic_DNA"/>
</dbReference>
<gene>
    <name evidence="1" type="ORF">L2E82_10285</name>
</gene>
<sequence>MRKQGILYDGILIVLLSVGMNFQISATPVHGKNNGGSGVLLVNDFYNNGLPSNLSGGRNPSLDYGFKGAEIAMASYLALCQSIDLRHLEENLKATVKNTVSLVAKKVLTTGVNGELHPFRFCENDLLRVVDRGYVFKIMCKSI</sequence>
<comment type="caution">
    <text evidence="1">The sequence shown here is derived from an EMBL/GenBank/DDBJ whole genome shotgun (WGS) entry which is preliminary data.</text>
</comment>
<evidence type="ECO:0000313" key="1">
    <source>
        <dbReference type="EMBL" id="KAI3780308.1"/>
    </source>
</evidence>
<dbReference type="Proteomes" id="UP001055811">
    <property type="component" value="Linkage Group LG02"/>
</dbReference>
<keyword evidence="2" id="KW-1185">Reference proteome</keyword>